<dbReference type="InterPro" id="IPR003661">
    <property type="entry name" value="HisK_dim/P_dom"/>
</dbReference>
<protein>
    <recommendedName>
        <fullName evidence="3">histidine kinase</fullName>
        <ecNumber evidence="3">2.7.13.3</ecNumber>
    </recommendedName>
</protein>
<evidence type="ECO:0000256" key="1">
    <source>
        <dbReference type="ARBA" id="ARBA00000085"/>
    </source>
</evidence>
<evidence type="ECO:0000256" key="3">
    <source>
        <dbReference type="ARBA" id="ARBA00012438"/>
    </source>
</evidence>
<dbReference type="InterPro" id="IPR036097">
    <property type="entry name" value="HisK_dim/P_sf"/>
</dbReference>
<feature type="domain" description="HAMP" evidence="9">
    <location>
        <begin position="14"/>
        <end position="53"/>
    </location>
</feature>
<comment type="catalytic activity">
    <reaction evidence="1">
        <text>ATP + protein L-histidine = ADP + protein N-phospho-L-histidine.</text>
        <dbReference type="EC" id="2.7.13.3"/>
    </reaction>
</comment>
<feature type="domain" description="Histidine kinase" evidence="8">
    <location>
        <begin position="61"/>
        <end position="256"/>
    </location>
</feature>
<dbReference type="Gene3D" id="1.10.287.130">
    <property type="match status" value="1"/>
</dbReference>
<evidence type="ECO:0000256" key="5">
    <source>
        <dbReference type="ARBA" id="ARBA00022679"/>
    </source>
</evidence>
<evidence type="ECO:0000256" key="7">
    <source>
        <dbReference type="ARBA" id="ARBA00023012"/>
    </source>
</evidence>
<dbReference type="GO" id="GO:0000155">
    <property type="term" value="F:phosphorelay sensor kinase activity"/>
    <property type="evidence" value="ECO:0007669"/>
    <property type="project" value="InterPro"/>
</dbReference>
<evidence type="ECO:0000313" key="11">
    <source>
        <dbReference type="Proteomes" id="UP000320231"/>
    </source>
</evidence>
<dbReference type="SMART" id="SM00388">
    <property type="entry name" value="HisKA"/>
    <property type="match status" value="1"/>
</dbReference>
<keyword evidence="7" id="KW-0902">Two-component regulatory system</keyword>
<dbReference type="Proteomes" id="UP000320231">
    <property type="component" value="Chromosome"/>
</dbReference>
<dbReference type="PANTHER" id="PTHR45436">
    <property type="entry name" value="SENSOR HISTIDINE KINASE YKOH"/>
    <property type="match status" value="1"/>
</dbReference>
<accession>A0A455U4U4</accession>
<gene>
    <name evidence="10" type="ORF">HSBAA_18730</name>
</gene>
<dbReference type="EMBL" id="AP019514">
    <property type="protein sequence ID" value="BBI60567.1"/>
    <property type="molecule type" value="Genomic_DNA"/>
</dbReference>
<evidence type="ECO:0000313" key="10">
    <source>
        <dbReference type="EMBL" id="BBI60567.1"/>
    </source>
</evidence>
<evidence type="ECO:0000259" key="8">
    <source>
        <dbReference type="PROSITE" id="PS50109"/>
    </source>
</evidence>
<dbReference type="Pfam" id="PF00512">
    <property type="entry name" value="HisKA"/>
    <property type="match status" value="1"/>
</dbReference>
<comment type="subcellular location">
    <subcellularLocation>
        <location evidence="2">Membrane</location>
    </subcellularLocation>
</comment>
<keyword evidence="6" id="KW-0418">Kinase</keyword>
<dbReference type="EC" id="2.7.13.3" evidence="3"/>
<keyword evidence="4" id="KW-0597">Phosphoprotein</keyword>
<dbReference type="InterPro" id="IPR036890">
    <property type="entry name" value="HATPase_C_sf"/>
</dbReference>
<sequence length="256" mass="28759">MAQLAKAVADIDPEQLTAEDHKRIESSRYGDDEVGVLARTIEKTLERISAFVERERYFTSSASHELRTPITVITGAIELLEQSNLSATDTKALDRVKRATLDMKITIEMFLCLARETDDGLYDEQFLVMPLVSKAIDQQRYLLIRKFVNVDIDELAKPSVNGHPQAFSIAVNNLVRNAFEHTLHAQGPITIRIKEHELLVTNQVSSDADNRHTPTEAPSSQGYGLGLGIVQRLCERNGWSFSLLADEQRVVARLSW</sequence>
<evidence type="ECO:0000256" key="2">
    <source>
        <dbReference type="ARBA" id="ARBA00004370"/>
    </source>
</evidence>
<dbReference type="GO" id="GO:0005886">
    <property type="term" value="C:plasma membrane"/>
    <property type="evidence" value="ECO:0007669"/>
    <property type="project" value="TreeGrafter"/>
</dbReference>
<reference evidence="10 11" key="1">
    <citation type="journal article" date="2019" name="Microbiol. Resour. Announc.">
        <title>Complete Genome Sequence of Halomonas sulfidaeris Strain Esulfide1 Isolated from a Metal Sulfide Rock at a Depth of 2,200 Meters, Obtained Using Nanopore Sequencing.</title>
        <authorList>
            <person name="Saito M."/>
            <person name="Nishigata A."/>
            <person name="Galipon J."/>
            <person name="Arakawa K."/>
        </authorList>
    </citation>
    <scope>NUCLEOTIDE SEQUENCE [LARGE SCALE GENOMIC DNA]</scope>
    <source>
        <strain evidence="10 11">ATCC BAA-803</strain>
    </source>
</reference>
<dbReference type="Gene3D" id="3.30.565.10">
    <property type="entry name" value="Histidine kinase-like ATPase, C-terminal domain"/>
    <property type="match status" value="1"/>
</dbReference>
<evidence type="ECO:0000256" key="4">
    <source>
        <dbReference type="ARBA" id="ARBA00022553"/>
    </source>
</evidence>
<name>A0A455U4U4_9GAMM</name>
<dbReference type="InterPro" id="IPR005467">
    <property type="entry name" value="His_kinase_dom"/>
</dbReference>
<dbReference type="KEGG" id="hsr:HSBAA_18730"/>
<keyword evidence="5" id="KW-0808">Transferase</keyword>
<dbReference type="SUPFAM" id="SSF55874">
    <property type="entry name" value="ATPase domain of HSP90 chaperone/DNA topoisomerase II/histidine kinase"/>
    <property type="match status" value="1"/>
</dbReference>
<evidence type="ECO:0000259" key="9">
    <source>
        <dbReference type="PROSITE" id="PS50885"/>
    </source>
</evidence>
<dbReference type="AlphaFoldDB" id="A0A455U4U4"/>
<dbReference type="PROSITE" id="PS50109">
    <property type="entry name" value="HIS_KIN"/>
    <property type="match status" value="1"/>
</dbReference>
<dbReference type="CDD" id="cd00082">
    <property type="entry name" value="HisKA"/>
    <property type="match status" value="1"/>
</dbReference>
<dbReference type="SUPFAM" id="SSF47384">
    <property type="entry name" value="Homodimeric domain of signal transducing histidine kinase"/>
    <property type="match status" value="1"/>
</dbReference>
<proteinExistence type="predicted"/>
<evidence type="ECO:0000256" key="6">
    <source>
        <dbReference type="ARBA" id="ARBA00022777"/>
    </source>
</evidence>
<dbReference type="InterPro" id="IPR003660">
    <property type="entry name" value="HAMP_dom"/>
</dbReference>
<dbReference type="PROSITE" id="PS50885">
    <property type="entry name" value="HAMP"/>
    <property type="match status" value="1"/>
</dbReference>
<dbReference type="PANTHER" id="PTHR45436:SF16">
    <property type="entry name" value="HISTIDINE KINASE"/>
    <property type="match status" value="1"/>
</dbReference>
<organism evidence="10 11">
    <name type="scientific">Vreelandella sulfidaeris</name>
    <dbReference type="NCBI Taxonomy" id="115553"/>
    <lineage>
        <taxon>Bacteria</taxon>
        <taxon>Pseudomonadati</taxon>
        <taxon>Pseudomonadota</taxon>
        <taxon>Gammaproteobacteria</taxon>
        <taxon>Oceanospirillales</taxon>
        <taxon>Halomonadaceae</taxon>
        <taxon>Vreelandella</taxon>
    </lineage>
</organism>
<dbReference type="InterPro" id="IPR050428">
    <property type="entry name" value="TCS_sensor_his_kinase"/>
</dbReference>